<dbReference type="eggNOG" id="COG2207">
    <property type="taxonomic scope" value="Bacteria"/>
</dbReference>
<dbReference type="GO" id="GO:0000976">
    <property type="term" value="F:transcription cis-regulatory region binding"/>
    <property type="evidence" value="ECO:0007669"/>
    <property type="project" value="TreeGrafter"/>
</dbReference>
<dbReference type="PANTHER" id="PTHR47894">
    <property type="entry name" value="HTH-TYPE TRANSCRIPTIONAL REGULATOR GADX"/>
    <property type="match status" value="1"/>
</dbReference>
<dbReference type="EMBL" id="AMRJ01000025">
    <property type="protein sequence ID" value="EKF73453.1"/>
    <property type="molecule type" value="Genomic_DNA"/>
</dbReference>
<name>L0W9N9_9GAMM</name>
<comment type="caution">
    <text evidence="5">The sequence shown here is derived from an EMBL/GenBank/DDBJ whole genome shotgun (WGS) entry which is preliminary data.</text>
</comment>
<dbReference type="GO" id="GO:0003700">
    <property type="term" value="F:DNA-binding transcription factor activity"/>
    <property type="evidence" value="ECO:0007669"/>
    <property type="project" value="InterPro"/>
</dbReference>
<reference evidence="5 6" key="1">
    <citation type="journal article" date="2012" name="J. Bacteriol.">
        <title>Genome Sequence of the Alkane-Degrading Bacterium Alcanivorax hongdengensis Type Strain A-11-3.</title>
        <authorList>
            <person name="Lai Q."/>
            <person name="Shao Z."/>
        </authorList>
    </citation>
    <scope>NUCLEOTIDE SEQUENCE [LARGE SCALE GENOMIC DNA]</scope>
    <source>
        <strain evidence="5 6">A-11-3</strain>
    </source>
</reference>
<dbReference type="PROSITE" id="PS01124">
    <property type="entry name" value="HTH_ARAC_FAMILY_2"/>
    <property type="match status" value="1"/>
</dbReference>
<organism evidence="5 6">
    <name type="scientific">Alcanivorax hongdengensis A-11-3</name>
    <dbReference type="NCBI Taxonomy" id="1177179"/>
    <lineage>
        <taxon>Bacteria</taxon>
        <taxon>Pseudomonadati</taxon>
        <taxon>Pseudomonadota</taxon>
        <taxon>Gammaproteobacteria</taxon>
        <taxon>Oceanospirillales</taxon>
        <taxon>Alcanivoracaceae</taxon>
        <taxon>Alcanivorax</taxon>
    </lineage>
</organism>
<dbReference type="Gene3D" id="1.10.10.60">
    <property type="entry name" value="Homeodomain-like"/>
    <property type="match status" value="1"/>
</dbReference>
<dbReference type="Pfam" id="PF12625">
    <property type="entry name" value="Arabinose_bd"/>
    <property type="match status" value="1"/>
</dbReference>
<proteinExistence type="predicted"/>
<evidence type="ECO:0000256" key="1">
    <source>
        <dbReference type="ARBA" id="ARBA00023015"/>
    </source>
</evidence>
<dbReference type="SUPFAM" id="SSF46689">
    <property type="entry name" value="Homeodomain-like"/>
    <property type="match status" value="1"/>
</dbReference>
<evidence type="ECO:0000313" key="5">
    <source>
        <dbReference type="EMBL" id="EKF73453.1"/>
    </source>
</evidence>
<dbReference type="InterPro" id="IPR018060">
    <property type="entry name" value="HTH_AraC"/>
</dbReference>
<dbReference type="PANTHER" id="PTHR47894:SF1">
    <property type="entry name" value="HTH-TYPE TRANSCRIPTIONAL REGULATOR VQSM"/>
    <property type="match status" value="1"/>
</dbReference>
<evidence type="ECO:0000313" key="6">
    <source>
        <dbReference type="Proteomes" id="UP000010164"/>
    </source>
</evidence>
<evidence type="ECO:0000256" key="3">
    <source>
        <dbReference type="ARBA" id="ARBA00023163"/>
    </source>
</evidence>
<protein>
    <submittedName>
        <fullName evidence="5">Helix-turn-helix domain-containing protein</fullName>
    </submittedName>
</protein>
<gene>
    <name evidence="5" type="ORF">A11A3_13450</name>
</gene>
<dbReference type="PATRIC" id="fig|1177179.3.peg.2673"/>
<keyword evidence="2" id="KW-0238">DNA-binding</keyword>
<keyword evidence="6" id="KW-1185">Reference proteome</keyword>
<dbReference type="Pfam" id="PF12833">
    <property type="entry name" value="HTH_18"/>
    <property type="match status" value="1"/>
</dbReference>
<accession>L0W9N9</accession>
<dbReference type="SMART" id="SM00342">
    <property type="entry name" value="HTH_ARAC"/>
    <property type="match status" value="1"/>
</dbReference>
<keyword evidence="1" id="KW-0805">Transcription regulation</keyword>
<dbReference type="InterPro" id="IPR032687">
    <property type="entry name" value="AraC-type_N"/>
</dbReference>
<dbReference type="OrthoDB" id="6079354at2"/>
<evidence type="ECO:0000259" key="4">
    <source>
        <dbReference type="PROSITE" id="PS01124"/>
    </source>
</evidence>
<keyword evidence="3" id="KW-0804">Transcription</keyword>
<dbReference type="AlphaFoldDB" id="L0W9N9"/>
<dbReference type="STRING" id="1177179.A11A3_13450"/>
<dbReference type="GO" id="GO:0005829">
    <property type="term" value="C:cytosol"/>
    <property type="evidence" value="ECO:0007669"/>
    <property type="project" value="TreeGrafter"/>
</dbReference>
<sequence length="341" mass="39283">MYTENQGMAYQVPIISIRYARRFLRFLQSRGIHRNVVLEGSGISEKMLNDPDIFLSMRQVLALLNQGRILLDDDQAGFDFGRELDLMGHGLLGFALLGQRDYRALVNMIVQYLRVSLPIMDMQIECNGEDIRIRLVDAWELGDLRPFMTRVYMGSIHALASLVCRKFLFEFDFPAPRARLNDSMHRDGLQIHYGADHNQVMMPLSGREPRDDDANMARYLATARSREQLEADSSIKVVMQVRHQVLNQPGRDSTLERVAQRLSMSSRSIRRHLKIAGFSFSDIRNEIRQTYATRYLCDTSLPLDKIAEKLGYSDQASFNKAYRTWTGKTPGEVRRANRRVT</sequence>
<dbReference type="Proteomes" id="UP000010164">
    <property type="component" value="Unassembled WGS sequence"/>
</dbReference>
<dbReference type="InterPro" id="IPR009057">
    <property type="entry name" value="Homeodomain-like_sf"/>
</dbReference>
<feature type="domain" description="HTH araC/xylS-type" evidence="4">
    <location>
        <begin position="239"/>
        <end position="336"/>
    </location>
</feature>
<evidence type="ECO:0000256" key="2">
    <source>
        <dbReference type="ARBA" id="ARBA00023125"/>
    </source>
</evidence>